<keyword evidence="4" id="KW-1185">Reference proteome</keyword>
<keyword evidence="1" id="KW-0560">Oxidoreductase</keyword>
<comment type="similarity">
    <text evidence="1">Belongs to the iron/ascorbate-dependent oxidoreductase family.</text>
</comment>
<reference evidence="3 4" key="1">
    <citation type="submission" date="2020-06" db="EMBL/GenBank/DDBJ databases">
        <authorList>
            <person name="Li R."/>
            <person name="Bekaert M."/>
        </authorList>
    </citation>
    <scope>NUCLEOTIDE SEQUENCE [LARGE SCALE GENOMIC DNA]</scope>
    <source>
        <strain evidence="4">wild</strain>
    </source>
</reference>
<protein>
    <recommendedName>
        <fullName evidence="2">Fe2OG dioxygenase domain-containing protein</fullName>
    </recommendedName>
</protein>
<dbReference type="Gene3D" id="2.60.120.330">
    <property type="entry name" value="B-lactam Antibiotic, Isopenicillin N Synthase, Chain"/>
    <property type="match status" value="1"/>
</dbReference>
<dbReference type="Pfam" id="PF03171">
    <property type="entry name" value="2OG-FeII_Oxy"/>
    <property type="match status" value="1"/>
</dbReference>
<evidence type="ECO:0000313" key="4">
    <source>
        <dbReference type="Proteomes" id="UP000507470"/>
    </source>
</evidence>
<dbReference type="GO" id="GO:0016491">
    <property type="term" value="F:oxidoreductase activity"/>
    <property type="evidence" value="ECO:0007669"/>
    <property type="project" value="UniProtKB-KW"/>
</dbReference>
<dbReference type="Proteomes" id="UP000507470">
    <property type="component" value="Unassembled WGS sequence"/>
</dbReference>
<dbReference type="InterPro" id="IPR050231">
    <property type="entry name" value="Iron_ascorbate_oxido_reductase"/>
</dbReference>
<dbReference type="SUPFAM" id="SSF51197">
    <property type="entry name" value="Clavaminate synthase-like"/>
    <property type="match status" value="1"/>
</dbReference>
<dbReference type="InterPro" id="IPR044861">
    <property type="entry name" value="IPNS-like_FE2OG_OXY"/>
</dbReference>
<keyword evidence="1" id="KW-0479">Metal-binding</keyword>
<dbReference type="PROSITE" id="PS51471">
    <property type="entry name" value="FE2OG_OXY"/>
    <property type="match status" value="1"/>
</dbReference>
<dbReference type="AlphaFoldDB" id="A0A6J8E3J5"/>
<name>A0A6J8E3J5_MYTCO</name>
<gene>
    <name evidence="3" type="ORF">MCOR_47360</name>
</gene>
<sequence>MAELPIIDLSKIKTHRNELAKEIVHALENVGFLFIENIPDLDFDILYKCCRWFFALPWETRKSLMRNFWNKESKNVYRGYFPVVEGEPSRKEGFECARDVPPGDTSVSPKNWFYEKSVWPEEDGSFPFKKNMQESYEIFHNTAMEILKLCAIGLGIDEDAFTGIFADKPMSTLRLMHYPPWDGKPPENAIIEDGRVVTTPDHMDSNFLTLLNIFDYEGLEVKNADDQWVAVHPRPKTLIMNIGVTLSRMMGGRLKATRHRVMDIGVDRYSLPFFLSPSYNSDVGINFMSKYEKGHPEHVPERYGPWVLHRIKHEIKYFEYRVLPEIED</sequence>
<dbReference type="InterPro" id="IPR005123">
    <property type="entry name" value="Oxoglu/Fe-dep_dioxygenase_dom"/>
</dbReference>
<keyword evidence="1" id="KW-0408">Iron</keyword>
<dbReference type="InterPro" id="IPR027443">
    <property type="entry name" value="IPNS-like_sf"/>
</dbReference>
<dbReference type="OrthoDB" id="288590at2759"/>
<proteinExistence type="inferred from homology"/>
<dbReference type="InterPro" id="IPR026992">
    <property type="entry name" value="DIOX_N"/>
</dbReference>
<dbReference type="Pfam" id="PF14226">
    <property type="entry name" value="DIOX_N"/>
    <property type="match status" value="1"/>
</dbReference>
<evidence type="ECO:0000259" key="2">
    <source>
        <dbReference type="PROSITE" id="PS51471"/>
    </source>
</evidence>
<dbReference type="GO" id="GO:0046872">
    <property type="term" value="F:metal ion binding"/>
    <property type="evidence" value="ECO:0007669"/>
    <property type="project" value="UniProtKB-KW"/>
</dbReference>
<evidence type="ECO:0000313" key="3">
    <source>
        <dbReference type="EMBL" id="CAC5414593.1"/>
    </source>
</evidence>
<accession>A0A6J8E3J5</accession>
<evidence type="ECO:0000256" key="1">
    <source>
        <dbReference type="RuleBase" id="RU003682"/>
    </source>
</evidence>
<dbReference type="EMBL" id="CACVKT020008351">
    <property type="protein sequence ID" value="CAC5414593.1"/>
    <property type="molecule type" value="Genomic_DNA"/>
</dbReference>
<dbReference type="PANTHER" id="PTHR47990">
    <property type="entry name" value="2-OXOGLUTARATE (2OG) AND FE(II)-DEPENDENT OXYGENASE SUPERFAMILY PROTEIN-RELATED"/>
    <property type="match status" value="1"/>
</dbReference>
<feature type="domain" description="Fe2OG dioxygenase" evidence="2">
    <location>
        <begin position="168"/>
        <end position="277"/>
    </location>
</feature>
<dbReference type="PRINTS" id="PR00682">
    <property type="entry name" value="IPNSYNTHASE"/>
</dbReference>
<organism evidence="3 4">
    <name type="scientific">Mytilus coruscus</name>
    <name type="common">Sea mussel</name>
    <dbReference type="NCBI Taxonomy" id="42192"/>
    <lineage>
        <taxon>Eukaryota</taxon>
        <taxon>Metazoa</taxon>
        <taxon>Spiralia</taxon>
        <taxon>Lophotrochozoa</taxon>
        <taxon>Mollusca</taxon>
        <taxon>Bivalvia</taxon>
        <taxon>Autobranchia</taxon>
        <taxon>Pteriomorphia</taxon>
        <taxon>Mytilida</taxon>
        <taxon>Mytiloidea</taxon>
        <taxon>Mytilidae</taxon>
        <taxon>Mytilinae</taxon>
        <taxon>Mytilus</taxon>
    </lineage>
</organism>